<dbReference type="Proteomes" id="UP000190774">
    <property type="component" value="Unassembled WGS sequence"/>
</dbReference>
<dbReference type="InterPro" id="IPR011051">
    <property type="entry name" value="RmlC_Cupin_sf"/>
</dbReference>
<feature type="domain" description="ChrR-like cupin" evidence="1">
    <location>
        <begin position="26"/>
        <end position="117"/>
    </location>
</feature>
<dbReference type="AlphaFoldDB" id="A0A1T4YCY2"/>
<sequence>MKPDESSSKPSFNFPHFELRDIFNILQKEDEIPWSYFRDGVDIYRFYGDGITGPTAALIRFRKEARVPMHLHEGWEHILVLAGSQRDQNGTIHAGTLRIHPPGTYHSVVSEAGCIVLAIYEKPVRFMEKPHAPAELPDAE</sequence>
<name>A0A1T4YCY2_9BACT</name>
<proteinExistence type="predicted"/>
<dbReference type="Gene3D" id="2.60.120.10">
    <property type="entry name" value="Jelly Rolls"/>
    <property type="match status" value="1"/>
</dbReference>
<dbReference type="InterPro" id="IPR014710">
    <property type="entry name" value="RmlC-like_jellyroll"/>
</dbReference>
<organism evidence="2 3">
    <name type="scientific">Prosthecobacter debontii</name>
    <dbReference type="NCBI Taxonomy" id="48467"/>
    <lineage>
        <taxon>Bacteria</taxon>
        <taxon>Pseudomonadati</taxon>
        <taxon>Verrucomicrobiota</taxon>
        <taxon>Verrucomicrobiia</taxon>
        <taxon>Verrucomicrobiales</taxon>
        <taxon>Verrucomicrobiaceae</taxon>
        <taxon>Prosthecobacter</taxon>
    </lineage>
</organism>
<dbReference type="EMBL" id="FUYE01000009">
    <property type="protein sequence ID" value="SKA99624.1"/>
    <property type="molecule type" value="Genomic_DNA"/>
</dbReference>
<dbReference type="RefSeq" id="WP_217698986.1">
    <property type="nucleotide sequence ID" value="NZ_FUYE01000009.1"/>
</dbReference>
<dbReference type="InterPro" id="IPR025979">
    <property type="entry name" value="ChrR-like_cupin_dom"/>
</dbReference>
<dbReference type="STRING" id="48467.SAMN02745166_02990"/>
<evidence type="ECO:0000313" key="3">
    <source>
        <dbReference type="Proteomes" id="UP000190774"/>
    </source>
</evidence>
<protein>
    <submittedName>
        <fullName evidence="2">ChrR Cupin-like domain-containing protein</fullName>
    </submittedName>
</protein>
<dbReference type="Pfam" id="PF12973">
    <property type="entry name" value="Cupin_7"/>
    <property type="match status" value="1"/>
</dbReference>
<evidence type="ECO:0000313" key="2">
    <source>
        <dbReference type="EMBL" id="SKA99624.1"/>
    </source>
</evidence>
<dbReference type="SUPFAM" id="SSF51182">
    <property type="entry name" value="RmlC-like cupins"/>
    <property type="match status" value="1"/>
</dbReference>
<keyword evidence="3" id="KW-1185">Reference proteome</keyword>
<accession>A0A1T4YCY2</accession>
<gene>
    <name evidence="2" type="ORF">SAMN02745166_02990</name>
</gene>
<evidence type="ECO:0000259" key="1">
    <source>
        <dbReference type="Pfam" id="PF12973"/>
    </source>
</evidence>
<reference evidence="3" key="1">
    <citation type="submission" date="2017-02" db="EMBL/GenBank/DDBJ databases">
        <authorList>
            <person name="Varghese N."/>
            <person name="Submissions S."/>
        </authorList>
    </citation>
    <scope>NUCLEOTIDE SEQUENCE [LARGE SCALE GENOMIC DNA]</scope>
    <source>
        <strain evidence="3">ATCC 700200</strain>
    </source>
</reference>